<gene>
    <name evidence="2" type="ORF">HZU44_14690</name>
</gene>
<reference evidence="2" key="1">
    <citation type="submission" date="2020-08" db="EMBL/GenBank/DDBJ databases">
        <title>A bifunctional nitrone conjugated secondary metabolite targeting the ribosome.</title>
        <authorList>
            <person name="Limbrick E.M."/>
            <person name="Graf M."/>
            <person name="Derewacz D.K."/>
            <person name="Nguyen F."/>
            <person name="Spraggins J.M."/>
            <person name="Wieland M."/>
            <person name="Ynigez-Gutierrez A.E."/>
            <person name="Reisman B.J."/>
            <person name="Zinshteyn B."/>
            <person name="McCulloch K."/>
            <person name="Iverson T.M."/>
            <person name="Green R."/>
            <person name="Wilson D.N."/>
            <person name="Bachmann B.O."/>
        </authorList>
    </citation>
    <scope>NUCLEOTIDE SEQUENCE</scope>
    <source>
        <strain evidence="2">Africana</strain>
    </source>
</reference>
<name>A0A7D6GHS8_9ACTN</name>
<dbReference type="EMBL" id="CP058905">
    <property type="protein sequence ID" value="QLK01427.1"/>
    <property type="molecule type" value="Genomic_DNA"/>
</dbReference>
<dbReference type="SUPFAM" id="SSF52540">
    <property type="entry name" value="P-loop containing nucleoside triphosphate hydrolases"/>
    <property type="match status" value="1"/>
</dbReference>
<dbReference type="GO" id="GO:0005524">
    <property type="term" value="F:ATP binding"/>
    <property type="evidence" value="ECO:0007669"/>
    <property type="project" value="UniProtKB-KW"/>
</dbReference>
<organism evidence="2">
    <name type="scientific">Micromonospora carbonacea</name>
    <dbReference type="NCBI Taxonomy" id="47853"/>
    <lineage>
        <taxon>Bacteria</taxon>
        <taxon>Bacillati</taxon>
        <taxon>Actinomycetota</taxon>
        <taxon>Actinomycetes</taxon>
        <taxon>Micromonosporales</taxon>
        <taxon>Micromonosporaceae</taxon>
        <taxon>Micromonospora</taxon>
    </lineage>
</organism>
<dbReference type="Gene3D" id="3.40.50.300">
    <property type="entry name" value="P-loop containing nucleotide triphosphate hydrolases"/>
    <property type="match status" value="1"/>
</dbReference>
<keyword evidence="2" id="KW-0547">Nucleotide-binding</keyword>
<dbReference type="PANTHER" id="PTHR35894">
    <property type="entry name" value="GENERAL SECRETION PATHWAY PROTEIN A-RELATED"/>
    <property type="match status" value="1"/>
</dbReference>
<evidence type="ECO:0000259" key="1">
    <source>
        <dbReference type="Pfam" id="PF13401"/>
    </source>
</evidence>
<dbReference type="Pfam" id="PF13401">
    <property type="entry name" value="AAA_22"/>
    <property type="match status" value="1"/>
</dbReference>
<proteinExistence type="predicted"/>
<accession>A0A7D6GHS8</accession>
<dbReference type="PANTHER" id="PTHR35894:SF1">
    <property type="entry name" value="PHOSPHORIBULOKINASE _ URIDINE KINASE FAMILY"/>
    <property type="match status" value="1"/>
</dbReference>
<feature type="domain" description="ORC1/DEAH AAA+ ATPase" evidence="1">
    <location>
        <begin position="12"/>
        <end position="139"/>
    </location>
</feature>
<sequence length="233" mass="26162">MARHVVNDIAVHQAVGVIYGMAGLGKTFAVRTTVAALPPVGKRKVPVCAISFPSRPTMRLVADLLLQELSGHQPSRNNNRFTLTGALVKELARQPRLLVVDEAQRLSEECIDLLRYLHDHDETRFGLLYVGGNGCWEVLKSQPMLRSRIWRRQEFTALPPDEVPTVMRGYHPMYADADDDLLSYVDERFAHGIWRNWALFSSTAALLAQRTGRTRIDMEIVNNTFALHGGDDG</sequence>
<protein>
    <submittedName>
        <fullName evidence="2">ATP-binding protein</fullName>
    </submittedName>
</protein>
<dbReference type="InterPro" id="IPR049945">
    <property type="entry name" value="AAA_22"/>
</dbReference>
<dbReference type="GO" id="GO:0016887">
    <property type="term" value="F:ATP hydrolysis activity"/>
    <property type="evidence" value="ECO:0007669"/>
    <property type="project" value="InterPro"/>
</dbReference>
<evidence type="ECO:0000313" key="2">
    <source>
        <dbReference type="EMBL" id="QLK01427.1"/>
    </source>
</evidence>
<keyword evidence="2" id="KW-0067">ATP-binding</keyword>
<dbReference type="InterPro" id="IPR027417">
    <property type="entry name" value="P-loop_NTPase"/>
</dbReference>
<dbReference type="InterPro" id="IPR052026">
    <property type="entry name" value="ExeA_AAA_ATPase_DNA-bind"/>
</dbReference>
<dbReference type="AlphaFoldDB" id="A0A7D6GHS8"/>